<dbReference type="PANTHER" id="PTHR48090">
    <property type="entry name" value="UNDECAPRENYL-PHOSPHATE 4-DEOXY-4-FORMAMIDO-L-ARABINOSE TRANSFERASE-RELATED"/>
    <property type="match status" value="1"/>
</dbReference>
<evidence type="ECO:0000259" key="6">
    <source>
        <dbReference type="Pfam" id="PF00535"/>
    </source>
</evidence>
<gene>
    <name evidence="8" type="ORF">A2527_05005</name>
</gene>
<comment type="subcellular location">
    <subcellularLocation>
        <location evidence="1">Membrane</location>
        <topology evidence="1">Multi-pass membrane protein</topology>
    </subcellularLocation>
</comment>
<evidence type="ECO:0000313" key="8">
    <source>
        <dbReference type="EMBL" id="OGG94260.1"/>
    </source>
</evidence>
<proteinExistence type="predicted"/>
<reference evidence="8 9" key="1">
    <citation type="journal article" date="2016" name="Nat. Commun.">
        <title>Thousands of microbial genomes shed light on interconnected biogeochemical processes in an aquifer system.</title>
        <authorList>
            <person name="Anantharaman K."/>
            <person name="Brown C.T."/>
            <person name="Hug L.A."/>
            <person name="Sharon I."/>
            <person name="Castelle C.J."/>
            <person name="Probst A.J."/>
            <person name="Thomas B.C."/>
            <person name="Singh A."/>
            <person name="Wilkins M.J."/>
            <person name="Karaoz U."/>
            <person name="Brodie E.L."/>
            <person name="Williams K.H."/>
            <person name="Hubbard S.S."/>
            <person name="Banfield J.F."/>
        </authorList>
    </citation>
    <scope>NUCLEOTIDE SEQUENCE [LARGE SCALE GENOMIC DNA]</scope>
</reference>
<dbReference type="InterPro" id="IPR029044">
    <property type="entry name" value="Nucleotide-diphossugar_trans"/>
</dbReference>
<evidence type="ECO:0000259" key="7">
    <source>
        <dbReference type="Pfam" id="PF04138"/>
    </source>
</evidence>
<dbReference type="InterPro" id="IPR050256">
    <property type="entry name" value="Glycosyltransferase_2"/>
</dbReference>
<dbReference type="GO" id="GO:0000271">
    <property type="term" value="P:polysaccharide biosynthetic process"/>
    <property type="evidence" value="ECO:0007669"/>
    <property type="project" value="InterPro"/>
</dbReference>
<dbReference type="GO" id="GO:0016740">
    <property type="term" value="F:transferase activity"/>
    <property type="evidence" value="ECO:0007669"/>
    <property type="project" value="UniProtKB-KW"/>
</dbReference>
<sequence>MTQSATVCLSIVIPVYNEEATLETCVERVLKITREDLALEIILVDDCSRDQSWQIAQGLAKKYSQIKLLQHKVNQGKGAALRTGFAGATGDYVAVQDADLEYDPQELVKLLEPLKSGQADVVLGSRYLSGGTHRARFFWHTMMNKLLTLLSNMFTDLYLTDMETCYKVFKREVIQAITIEENRFGFEPEIVAKIAQENLRVYEVAISYEGRSFEEGKKIGWKDGVAALYCIFHYNAPYAPFPMQLLIYFFIGSLAALFNLACFGYLVDQMPLAVALGTSYFLAGMLNYWLCIKLLFRHKARWNGSVEILLYLLVVAIGGLGDIALTSGVIGLGLGPLLAKASTSWVLFALNFVMRKWIIFPTKKRPVF</sequence>
<dbReference type="Gene3D" id="3.90.550.10">
    <property type="entry name" value="Spore Coat Polysaccharide Biosynthesis Protein SpsA, Chain A"/>
    <property type="match status" value="1"/>
</dbReference>
<evidence type="ECO:0000313" key="9">
    <source>
        <dbReference type="Proteomes" id="UP000178449"/>
    </source>
</evidence>
<protein>
    <submittedName>
        <fullName evidence="8">Glycosyl transferase</fullName>
    </submittedName>
</protein>
<evidence type="ECO:0000256" key="1">
    <source>
        <dbReference type="ARBA" id="ARBA00004141"/>
    </source>
</evidence>
<dbReference type="InterPro" id="IPR007267">
    <property type="entry name" value="GtrA_DPMS_TM"/>
</dbReference>
<evidence type="ECO:0000256" key="2">
    <source>
        <dbReference type="ARBA" id="ARBA00022692"/>
    </source>
</evidence>
<keyword evidence="4 5" id="KW-0472">Membrane</keyword>
<dbReference type="PANTHER" id="PTHR48090:SF7">
    <property type="entry name" value="RFBJ PROTEIN"/>
    <property type="match status" value="1"/>
</dbReference>
<dbReference type="InterPro" id="IPR001173">
    <property type="entry name" value="Glyco_trans_2-like"/>
</dbReference>
<feature type="transmembrane region" description="Helical" evidence="5">
    <location>
        <begin position="245"/>
        <end position="266"/>
    </location>
</feature>
<keyword evidence="2 5" id="KW-0812">Transmembrane</keyword>
<feature type="transmembrane region" description="Helical" evidence="5">
    <location>
        <begin position="308"/>
        <end position="331"/>
    </location>
</feature>
<evidence type="ECO:0000256" key="5">
    <source>
        <dbReference type="SAM" id="Phobius"/>
    </source>
</evidence>
<feature type="transmembrane region" description="Helical" evidence="5">
    <location>
        <begin position="337"/>
        <end position="354"/>
    </location>
</feature>
<dbReference type="AlphaFoldDB" id="A0A1F6G829"/>
<dbReference type="GO" id="GO:0016020">
    <property type="term" value="C:membrane"/>
    <property type="evidence" value="ECO:0007669"/>
    <property type="project" value="UniProtKB-SubCell"/>
</dbReference>
<dbReference type="Pfam" id="PF00535">
    <property type="entry name" value="Glycos_transf_2"/>
    <property type="match status" value="1"/>
</dbReference>
<feature type="transmembrane region" description="Helical" evidence="5">
    <location>
        <begin position="272"/>
        <end position="296"/>
    </location>
</feature>
<dbReference type="Proteomes" id="UP000178449">
    <property type="component" value="Unassembled WGS sequence"/>
</dbReference>
<name>A0A1F6G829_9PROT</name>
<evidence type="ECO:0000256" key="4">
    <source>
        <dbReference type="ARBA" id="ARBA00023136"/>
    </source>
</evidence>
<accession>A0A1F6G829</accession>
<feature type="domain" description="Glycosyltransferase 2-like" evidence="6">
    <location>
        <begin position="10"/>
        <end position="176"/>
    </location>
</feature>
<dbReference type="SUPFAM" id="SSF53448">
    <property type="entry name" value="Nucleotide-diphospho-sugar transferases"/>
    <property type="match status" value="1"/>
</dbReference>
<dbReference type="Pfam" id="PF04138">
    <property type="entry name" value="GtrA_DPMS_TM"/>
    <property type="match status" value="1"/>
</dbReference>
<keyword evidence="8" id="KW-0808">Transferase</keyword>
<keyword evidence="3 5" id="KW-1133">Transmembrane helix</keyword>
<comment type="caution">
    <text evidence="8">The sequence shown here is derived from an EMBL/GenBank/DDBJ whole genome shotgun (WGS) entry which is preliminary data.</text>
</comment>
<dbReference type="STRING" id="1817772.A2527_05005"/>
<organism evidence="8 9">
    <name type="scientific">Candidatus Lambdaproteobacteria bacterium RIFOXYD2_FULL_50_16</name>
    <dbReference type="NCBI Taxonomy" id="1817772"/>
    <lineage>
        <taxon>Bacteria</taxon>
        <taxon>Pseudomonadati</taxon>
        <taxon>Pseudomonadota</taxon>
        <taxon>Candidatus Lambdaproteobacteria</taxon>
    </lineage>
</organism>
<dbReference type="CDD" id="cd04179">
    <property type="entry name" value="DPM_DPG-synthase_like"/>
    <property type="match status" value="1"/>
</dbReference>
<evidence type="ECO:0000256" key="3">
    <source>
        <dbReference type="ARBA" id="ARBA00022989"/>
    </source>
</evidence>
<dbReference type="EMBL" id="MFNE01000041">
    <property type="protein sequence ID" value="OGG94260.1"/>
    <property type="molecule type" value="Genomic_DNA"/>
</dbReference>
<feature type="domain" description="GtrA/DPMS transmembrane" evidence="7">
    <location>
        <begin position="248"/>
        <end position="360"/>
    </location>
</feature>